<dbReference type="STRING" id="64702.SAMN05443377_10115"/>
<sequence length="150" mass="16776">MVPLVFGINAGEFIILLALAVIMFGPERIPEFSRKAARIVYYLRKVANDATHQLKDELGPEYKDLTIQDLNPRTFVQKHVLDGFQEDINDIENQLDTVKSELNAATADVEQATTQLNESAHAQLVAEPEPLSASEAMRQRYGVCFDLEAT</sequence>
<evidence type="ECO:0000256" key="6">
    <source>
        <dbReference type="ARBA" id="ARBA00023010"/>
    </source>
</evidence>
<evidence type="ECO:0000313" key="11">
    <source>
        <dbReference type="Proteomes" id="UP000198815"/>
    </source>
</evidence>
<evidence type="ECO:0000256" key="2">
    <source>
        <dbReference type="ARBA" id="ARBA00022448"/>
    </source>
</evidence>
<evidence type="ECO:0000256" key="5">
    <source>
        <dbReference type="ARBA" id="ARBA00022989"/>
    </source>
</evidence>
<gene>
    <name evidence="10" type="ORF">SAMN05443377_10115</name>
</gene>
<dbReference type="NCBIfam" id="NF002375">
    <property type="entry name" value="PRK01371.1-2"/>
    <property type="match status" value="1"/>
</dbReference>
<evidence type="ECO:0000256" key="8">
    <source>
        <dbReference type="SAM" id="Coils"/>
    </source>
</evidence>
<dbReference type="RefSeq" id="WP_091966429.1">
    <property type="nucleotide sequence ID" value="NZ_FOGZ01000001.1"/>
</dbReference>
<keyword evidence="7 9" id="KW-0472">Membrane</keyword>
<keyword evidence="8" id="KW-0175">Coiled coil</keyword>
<accession>A0A1H9PFS6</accession>
<comment type="subcellular location">
    <subcellularLocation>
        <location evidence="1">Membrane</location>
        <topology evidence="1">Single-pass membrane protein</topology>
    </subcellularLocation>
</comment>
<evidence type="ECO:0000313" key="10">
    <source>
        <dbReference type="EMBL" id="SER47146.1"/>
    </source>
</evidence>
<evidence type="ECO:0000256" key="1">
    <source>
        <dbReference type="ARBA" id="ARBA00004167"/>
    </source>
</evidence>
<keyword evidence="5 9" id="KW-1133">Transmembrane helix</keyword>
<keyword evidence="11" id="KW-1185">Reference proteome</keyword>
<dbReference type="EMBL" id="FOGZ01000001">
    <property type="protein sequence ID" value="SER47146.1"/>
    <property type="molecule type" value="Genomic_DNA"/>
</dbReference>
<dbReference type="AlphaFoldDB" id="A0A1H9PFS6"/>
<dbReference type="PRINTS" id="PR01506">
    <property type="entry name" value="TATBPROTEIN"/>
</dbReference>
<dbReference type="Gene3D" id="1.20.5.3310">
    <property type="match status" value="1"/>
</dbReference>
<dbReference type="Proteomes" id="UP000198815">
    <property type="component" value="Unassembled WGS sequence"/>
</dbReference>
<proteinExistence type="predicted"/>
<evidence type="ECO:0000256" key="7">
    <source>
        <dbReference type="ARBA" id="ARBA00023136"/>
    </source>
</evidence>
<evidence type="ECO:0000256" key="4">
    <source>
        <dbReference type="ARBA" id="ARBA00022927"/>
    </source>
</evidence>
<evidence type="ECO:0000256" key="3">
    <source>
        <dbReference type="ARBA" id="ARBA00022692"/>
    </source>
</evidence>
<feature type="transmembrane region" description="Helical" evidence="9">
    <location>
        <begin position="6"/>
        <end position="25"/>
    </location>
</feature>
<dbReference type="Pfam" id="PF02416">
    <property type="entry name" value="TatA_B_E"/>
    <property type="match status" value="1"/>
</dbReference>
<keyword evidence="4" id="KW-0653">Protein transport</keyword>
<dbReference type="GO" id="GO:0016020">
    <property type="term" value="C:membrane"/>
    <property type="evidence" value="ECO:0007669"/>
    <property type="project" value="UniProtKB-ARBA"/>
</dbReference>
<dbReference type="InterPro" id="IPR003369">
    <property type="entry name" value="TatA/B/E"/>
</dbReference>
<keyword evidence="2" id="KW-0813">Transport</keyword>
<evidence type="ECO:0000256" key="9">
    <source>
        <dbReference type="SAM" id="Phobius"/>
    </source>
</evidence>
<name>A0A1H9PFS6_9ACTN</name>
<feature type="coiled-coil region" evidence="8">
    <location>
        <begin position="81"/>
        <end position="115"/>
    </location>
</feature>
<organism evidence="10 11">
    <name type="scientific">Propionibacterium cyclohexanicum</name>
    <dbReference type="NCBI Taxonomy" id="64702"/>
    <lineage>
        <taxon>Bacteria</taxon>
        <taxon>Bacillati</taxon>
        <taxon>Actinomycetota</taxon>
        <taxon>Actinomycetes</taxon>
        <taxon>Propionibacteriales</taxon>
        <taxon>Propionibacteriaceae</taxon>
        <taxon>Propionibacterium</taxon>
    </lineage>
</organism>
<protein>
    <submittedName>
        <fullName evidence="10">Sec-independent protein translocase protein TatB</fullName>
    </submittedName>
</protein>
<dbReference type="OrthoDB" id="3267321at2"/>
<dbReference type="NCBIfam" id="NF002377">
    <property type="entry name" value="PRK01371.1-4"/>
    <property type="match status" value="1"/>
</dbReference>
<keyword evidence="3 9" id="KW-0812">Transmembrane</keyword>
<keyword evidence="6" id="KW-0811">Translocation</keyword>
<reference evidence="10 11" key="1">
    <citation type="submission" date="2016-10" db="EMBL/GenBank/DDBJ databases">
        <authorList>
            <person name="de Groot N.N."/>
        </authorList>
    </citation>
    <scope>NUCLEOTIDE SEQUENCE [LARGE SCALE GENOMIC DNA]</scope>
    <source>
        <strain evidence="10 11">DSM 16859</strain>
    </source>
</reference>
<dbReference type="GO" id="GO:0015031">
    <property type="term" value="P:protein transport"/>
    <property type="evidence" value="ECO:0007669"/>
    <property type="project" value="UniProtKB-KW"/>
</dbReference>